<comment type="subcellular location">
    <subcellularLocation>
        <location evidence="1">Cell membrane</location>
        <topology evidence="1">Multi-pass membrane protein</topology>
    </subcellularLocation>
</comment>
<proteinExistence type="inferred from homology"/>
<dbReference type="Gene3D" id="3.30.240.20">
    <property type="entry name" value="bsu07140 like domains"/>
    <property type="match status" value="1"/>
</dbReference>
<dbReference type="Proteomes" id="UP001205740">
    <property type="component" value="Unassembled WGS sequence"/>
</dbReference>
<dbReference type="EMBL" id="JAMTCG010000002">
    <property type="protein sequence ID" value="MCP2159986.1"/>
    <property type="molecule type" value="Genomic_DNA"/>
</dbReference>
<evidence type="ECO:0000256" key="6">
    <source>
        <dbReference type="ARBA" id="ARBA00023136"/>
    </source>
</evidence>
<sequence length="186" mass="19657">MTSRRTTKGKSSFTHFSSLRGITGGMTSFTDQLVGDAGRLVLTAVKTVAMFATAAIALRLSERRTIAEFAPYDWAAAVAIGAIVGRTATAADTSCLVGSVALVALLAAHSALTRARFLPGVARLVDPPIRVLVEHGHVNRRAARRAGLTDADLDGILRRHGHFSAATVRWAIVEPKGAVTVIDDDQ</sequence>
<keyword evidence="4" id="KW-0812">Transmembrane</keyword>
<evidence type="ECO:0000256" key="5">
    <source>
        <dbReference type="ARBA" id="ARBA00022989"/>
    </source>
</evidence>
<dbReference type="InterPro" id="IPR007353">
    <property type="entry name" value="DUF421"/>
</dbReference>
<evidence type="ECO:0000256" key="3">
    <source>
        <dbReference type="ARBA" id="ARBA00022475"/>
    </source>
</evidence>
<evidence type="ECO:0000313" key="8">
    <source>
        <dbReference type="EMBL" id="MCP2159986.1"/>
    </source>
</evidence>
<keyword evidence="3" id="KW-1003">Cell membrane</keyword>
<comment type="caution">
    <text evidence="8">The sequence shown here is derived from an EMBL/GenBank/DDBJ whole genome shotgun (WGS) entry which is preliminary data.</text>
</comment>
<dbReference type="PANTHER" id="PTHR34582:SF6">
    <property type="entry name" value="UPF0702 TRANSMEMBRANE PROTEIN YCAP"/>
    <property type="match status" value="1"/>
</dbReference>
<evidence type="ECO:0000256" key="1">
    <source>
        <dbReference type="ARBA" id="ARBA00004651"/>
    </source>
</evidence>
<evidence type="ECO:0000256" key="2">
    <source>
        <dbReference type="ARBA" id="ARBA00006448"/>
    </source>
</evidence>
<feature type="domain" description="YetF C-terminal" evidence="7">
    <location>
        <begin position="122"/>
        <end position="185"/>
    </location>
</feature>
<evidence type="ECO:0000256" key="4">
    <source>
        <dbReference type="ARBA" id="ARBA00022692"/>
    </source>
</evidence>
<name>A0ABT1GYE7_9NOCA</name>
<reference evidence="8 9" key="1">
    <citation type="submission" date="2022-06" db="EMBL/GenBank/DDBJ databases">
        <title>Genomic Encyclopedia of Archaeal and Bacterial Type Strains, Phase II (KMG-II): from individual species to whole genera.</title>
        <authorList>
            <person name="Goeker M."/>
        </authorList>
    </citation>
    <scope>NUCLEOTIDE SEQUENCE [LARGE SCALE GENOMIC DNA]</scope>
    <source>
        <strain evidence="8 9">DSM 45037</strain>
    </source>
</reference>
<dbReference type="InterPro" id="IPR023090">
    <property type="entry name" value="UPF0702_alpha/beta_dom_sf"/>
</dbReference>
<comment type="similarity">
    <text evidence="2">Belongs to the UPF0702 family.</text>
</comment>
<evidence type="ECO:0000259" key="7">
    <source>
        <dbReference type="Pfam" id="PF04239"/>
    </source>
</evidence>
<protein>
    <recommendedName>
        <fullName evidence="7">YetF C-terminal domain-containing protein</fullName>
    </recommendedName>
</protein>
<dbReference type="Pfam" id="PF04239">
    <property type="entry name" value="DUF421"/>
    <property type="match status" value="1"/>
</dbReference>
<keyword evidence="6" id="KW-0472">Membrane</keyword>
<organism evidence="8 9">
    <name type="scientific">Williamsia serinedens</name>
    <dbReference type="NCBI Taxonomy" id="391736"/>
    <lineage>
        <taxon>Bacteria</taxon>
        <taxon>Bacillati</taxon>
        <taxon>Actinomycetota</taxon>
        <taxon>Actinomycetes</taxon>
        <taxon>Mycobacteriales</taxon>
        <taxon>Nocardiaceae</taxon>
        <taxon>Williamsia</taxon>
    </lineage>
</organism>
<evidence type="ECO:0000313" key="9">
    <source>
        <dbReference type="Proteomes" id="UP001205740"/>
    </source>
</evidence>
<gene>
    <name evidence="8" type="ORF">LX12_001165</name>
</gene>
<accession>A0ABT1GYE7</accession>
<dbReference type="PANTHER" id="PTHR34582">
    <property type="entry name" value="UPF0702 TRANSMEMBRANE PROTEIN YCAP"/>
    <property type="match status" value="1"/>
</dbReference>
<keyword evidence="9" id="KW-1185">Reference proteome</keyword>
<keyword evidence="5" id="KW-1133">Transmembrane helix</keyword>